<keyword evidence="2" id="KW-1185">Reference proteome</keyword>
<sequence length="331" mass="35176">PSPSPPTLRRHPVLWFTDGSVILRARPVLFRVHISQLARRSAVFRDMFAIAQPPPGAASRDGEGGRGGEGEEDGEGEVMDGCPVVEMYDDAEDLANTLMAMYDGPTFGDNGPSDFHLVSGVLRIATKYVLDSLRARALAHLADAWPPTLAGWDAREERARAPNAPQYPSPIAVINLARECDAPALLPAAFYDLSRHTYAEIFECADCAPSSSSSSSIASPPHICPRTHPAAGLSPSDTHKLALGKEAAALSIHTIIAGISRGPPPSSSTHARPPSLSSPSSRRTRAPSPCTTPGTCRRDFADLGALATQHYVYERARGAADPLYVAEELGG</sequence>
<organism evidence="1 2">
    <name type="scientific">Vararia minispora EC-137</name>
    <dbReference type="NCBI Taxonomy" id="1314806"/>
    <lineage>
        <taxon>Eukaryota</taxon>
        <taxon>Fungi</taxon>
        <taxon>Dikarya</taxon>
        <taxon>Basidiomycota</taxon>
        <taxon>Agaricomycotina</taxon>
        <taxon>Agaricomycetes</taxon>
        <taxon>Russulales</taxon>
        <taxon>Lachnocladiaceae</taxon>
        <taxon>Vararia</taxon>
    </lineage>
</organism>
<comment type="caution">
    <text evidence="1">The sequence shown here is derived from an EMBL/GenBank/DDBJ whole genome shotgun (WGS) entry which is preliminary data.</text>
</comment>
<dbReference type="EMBL" id="MU274111">
    <property type="protein sequence ID" value="KAI0026918.1"/>
    <property type="molecule type" value="Genomic_DNA"/>
</dbReference>
<evidence type="ECO:0000313" key="1">
    <source>
        <dbReference type="EMBL" id="KAI0026918.1"/>
    </source>
</evidence>
<gene>
    <name evidence="1" type="ORF">K488DRAFT_32377</name>
</gene>
<accession>A0ACB8Q5G4</accession>
<evidence type="ECO:0000313" key="2">
    <source>
        <dbReference type="Proteomes" id="UP000814128"/>
    </source>
</evidence>
<dbReference type="Proteomes" id="UP000814128">
    <property type="component" value="Unassembled WGS sequence"/>
</dbReference>
<feature type="non-terminal residue" evidence="1">
    <location>
        <position position="1"/>
    </location>
</feature>
<feature type="non-terminal residue" evidence="1">
    <location>
        <position position="331"/>
    </location>
</feature>
<protein>
    <submittedName>
        <fullName evidence="1">Uncharacterized protein</fullName>
    </submittedName>
</protein>
<reference evidence="1" key="1">
    <citation type="submission" date="2021-02" db="EMBL/GenBank/DDBJ databases">
        <authorList>
            <consortium name="DOE Joint Genome Institute"/>
            <person name="Ahrendt S."/>
            <person name="Looney B.P."/>
            <person name="Miyauchi S."/>
            <person name="Morin E."/>
            <person name="Drula E."/>
            <person name="Courty P.E."/>
            <person name="Chicoki N."/>
            <person name="Fauchery L."/>
            <person name="Kohler A."/>
            <person name="Kuo A."/>
            <person name="Labutti K."/>
            <person name="Pangilinan J."/>
            <person name="Lipzen A."/>
            <person name="Riley R."/>
            <person name="Andreopoulos W."/>
            <person name="He G."/>
            <person name="Johnson J."/>
            <person name="Barry K.W."/>
            <person name="Grigoriev I.V."/>
            <person name="Nagy L."/>
            <person name="Hibbett D."/>
            <person name="Henrissat B."/>
            <person name="Matheny P.B."/>
            <person name="Labbe J."/>
            <person name="Martin F."/>
        </authorList>
    </citation>
    <scope>NUCLEOTIDE SEQUENCE</scope>
    <source>
        <strain evidence="1">EC-137</strain>
    </source>
</reference>
<proteinExistence type="predicted"/>
<reference evidence="1" key="2">
    <citation type="journal article" date="2022" name="New Phytol.">
        <title>Evolutionary transition to the ectomycorrhizal habit in the genomes of a hyperdiverse lineage of mushroom-forming fungi.</title>
        <authorList>
            <person name="Looney B."/>
            <person name="Miyauchi S."/>
            <person name="Morin E."/>
            <person name="Drula E."/>
            <person name="Courty P.E."/>
            <person name="Kohler A."/>
            <person name="Kuo A."/>
            <person name="LaButti K."/>
            <person name="Pangilinan J."/>
            <person name="Lipzen A."/>
            <person name="Riley R."/>
            <person name="Andreopoulos W."/>
            <person name="He G."/>
            <person name="Johnson J."/>
            <person name="Nolan M."/>
            <person name="Tritt A."/>
            <person name="Barry K.W."/>
            <person name="Grigoriev I.V."/>
            <person name="Nagy L.G."/>
            <person name="Hibbett D."/>
            <person name="Henrissat B."/>
            <person name="Matheny P.B."/>
            <person name="Labbe J."/>
            <person name="Martin F.M."/>
        </authorList>
    </citation>
    <scope>NUCLEOTIDE SEQUENCE</scope>
    <source>
        <strain evidence="1">EC-137</strain>
    </source>
</reference>
<name>A0ACB8Q5G4_9AGAM</name>